<organism evidence="2 3">
    <name type="scientific">Vibrio pectenicida</name>
    <dbReference type="NCBI Taxonomy" id="62763"/>
    <lineage>
        <taxon>Bacteria</taxon>
        <taxon>Pseudomonadati</taxon>
        <taxon>Pseudomonadota</taxon>
        <taxon>Gammaproteobacteria</taxon>
        <taxon>Vibrionales</taxon>
        <taxon>Vibrionaceae</taxon>
        <taxon>Vibrio</taxon>
    </lineage>
</organism>
<evidence type="ECO:0000313" key="3">
    <source>
        <dbReference type="Proteomes" id="UP000565719"/>
    </source>
</evidence>
<dbReference type="Pfam" id="PF04471">
    <property type="entry name" value="Mrr_cat"/>
    <property type="match status" value="1"/>
</dbReference>
<dbReference type="EMBL" id="VTXC01000027">
    <property type="protein sequence ID" value="NOH71886.1"/>
    <property type="molecule type" value="Genomic_DNA"/>
</dbReference>
<comment type="caution">
    <text evidence="2">The sequence shown here is derived from an EMBL/GenBank/DDBJ whole genome shotgun (WGS) entry which is preliminary data.</text>
</comment>
<feature type="domain" description="Restriction endonuclease type IV Mrr" evidence="1">
    <location>
        <begin position="2"/>
        <end position="116"/>
    </location>
</feature>
<dbReference type="AlphaFoldDB" id="A0A7Y4EEY3"/>
<name>A0A7Y4EEY3_9VIBR</name>
<keyword evidence="2" id="KW-0378">Hydrolase</keyword>
<evidence type="ECO:0000259" key="1">
    <source>
        <dbReference type="Pfam" id="PF04471"/>
    </source>
</evidence>
<proteinExistence type="predicted"/>
<dbReference type="InterPro" id="IPR052906">
    <property type="entry name" value="Type_IV_Methyl-Rstrct_Enzyme"/>
</dbReference>
<dbReference type="PANTHER" id="PTHR30015:SF7">
    <property type="entry name" value="TYPE IV METHYL-DIRECTED RESTRICTION ENZYME ECOKMRR"/>
    <property type="match status" value="1"/>
</dbReference>
<dbReference type="GO" id="GO:0009307">
    <property type="term" value="P:DNA restriction-modification system"/>
    <property type="evidence" value="ECO:0007669"/>
    <property type="project" value="InterPro"/>
</dbReference>
<dbReference type="GO" id="GO:0015666">
    <property type="term" value="F:restriction endodeoxyribonuclease activity"/>
    <property type="evidence" value="ECO:0007669"/>
    <property type="project" value="TreeGrafter"/>
</dbReference>
<evidence type="ECO:0000313" key="2">
    <source>
        <dbReference type="EMBL" id="NOH71886.1"/>
    </source>
</evidence>
<dbReference type="InterPro" id="IPR011856">
    <property type="entry name" value="tRNA_endonuc-like_dom_sf"/>
</dbReference>
<gene>
    <name evidence="2" type="ORF">F0225_11125</name>
</gene>
<dbReference type="Proteomes" id="UP000565719">
    <property type="component" value="Unassembled WGS sequence"/>
</dbReference>
<dbReference type="GO" id="GO:0003677">
    <property type="term" value="F:DNA binding"/>
    <property type="evidence" value="ECO:0007669"/>
    <property type="project" value="InterPro"/>
</dbReference>
<dbReference type="InterPro" id="IPR007560">
    <property type="entry name" value="Restrct_endonuc_IV_Mrr"/>
</dbReference>
<sequence>MRQEEWYLFQEQICQHFRSIGAESETNVCLKGVRTEHDVDVYVKTKFLGIDLQWIIEAKHWKRNVNKGHVLALRSIAEDLGVDKAFIVSSSGFQSGAIEAANNTNIKLLTFDQLKEETKGFVESEILKTYETRLDLLENRYWSHSKKIRIKYGLRHHLMDHELRFTGQMLLGVARGALMDASNKNYPIFLDTGHKEHQGELFADNFQQLQNWLNLNFNHFEAKLLASEWEMHKNGDYNPHCILFLSSDETPSKIMAKGMYNAENDS</sequence>
<dbReference type="Gene3D" id="3.40.1350.10">
    <property type="match status" value="1"/>
</dbReference>
<dbReference type="InterPro" id="IPR011335">
    <property type="entry name" value="Restrct_endonuc-II-like"/>
</dbReference>
<protein>
    <submittedName>
        <fullName evidence="2">Restriction endonuclease</fullName>
    </submittedName>
</protein>
<keyword evidence="2" id="KW-0540">Nuclease</keyword>
<dbReference type="RefSeq" id="WP_171361144.1">
    <property type="nucleotide sequence ID" value="NZ_VTXC01000027.1"/>
</dbReference>
<reference evidence="2 3" key="1">
    <citation type="submission" date="2019-09" db="EMBL/GenBank/DDBJ databases">
        <title>Draft genome sequencing and comparative genomics of hatchery-associated Vibrios.</title>
        <authorList>
            <person name="Kehlet-Delgado H."/>
            <person name="Mueller R.S."/>
        </authorList>
    </citation>
    <scope>NUCLEOTIDE SEQUENCE [LARGE SCALE GENOMIC DNA]</scope>
    <source>
        <strain evidence="2 3">99-46-Y</strain>
    </source>
</reference>
<dbReference type="SUPFAM" id="SSF52980">
    <property type="entry name" value="Restriction endonuclease-like"/>
    <property type="match status" value="1"/>
</dbReference>
<accession>A0A7Y4EEY3</accession>
<keyword evidence="2" id="KW-0255">Endonuclease</keyword>
<dbReference type="PANTHER" id="PTHR30015">
    <property type="entry name" value="MRR RESTRICTION SYSTEM PROTEIN"/>
    <property type="match status" value="1"/>
</dbReference>